<accession>A0A7C3LRQ9</accession>
<name>A0A7C3LRQ9_9BACT</name>
<evidence type="ECO:0000313" key="2">
    <source>
        <dbReference type="EMBL" id="HFT93040.1"/>
    </source>
</evidence>
<feature type="domain" description="RNase H type-1" evidence="1">
    <location>
        <begin position="1"/>
        <end position="134"/>
    </location>
</feature>
<reference evidence="2" key="1">
    <citation type="journal article" date="2020" name="mSystems">
        <title>Genome- and Community-Level Interaction Insights into Carbon Utilization and Element Cycling Functions of Hydrothermarchaeota in Hydrothermal Sediment.</title>
        <authorList>
            <person name="Zhou Z."/>
            <person name="Liu Y."/>
            <person name="Xu W."/>
            <person name="Pan J."/>
            <person name="Luo Z.H."/>
            <person name="Li M."/>
        </authorList>
    </citation>
    <scope>NUCLEOTIDE SEQUENCE [LARGE SCALE GENOMIC DNA]</scope>
    <source>
        <strain evidence="2">SpSt-902</strain>
    </source>
</reference>
<gene>
    <name evidence="2" type="ORF">ENX03_03675</name>
</gene>
<dbReference type="PANTHER" id="PTHR48475">
    <property type="entry name" value="RIBONUCLEASE H"/>
    <property type="match status" value="1"/>
</dbReference>
<dbReference type="GO" id="GO:0004523">
    <property type="term" value="F:RNA-DNA hybrid ribonuclease activity"/>
    <property type="evidence" value="ECO:0007669"/>
    <property type="project" value="InterPro"/>
</dbReference>
<dbReference type="GO" id="GO:0003676">
    <property type="term" value="F:nucleic acid binding"/>
    <property type="evidence" value="ECO:0007669"/>
    <property type="project" value="InterPro"/>
</dbReference>
<comment type="caution">
    <text evidence="2">The sequence shown here is derived from an EMBL/GenBank/DDBJ whole genome shotgun (WGS) entry which is preliminary data.</text>
</comment>
<organism evidence="2">
    <name type="scientific">Leptospirillum ferriphilum</name>
    <dbReference type="NCBI Taxonomy" id="178606"/>
    <lineage>
        <taxon>Bacteria</taxon>
        <taxon>Pseudomonadati</taxon>
        <taxon>Nitrospirota</taxon>
        <taxon>Nitrospiria</taxon>
        <taxon>Nitrospirales</taxon>
        <taxon>Nitrospiraceae</taxon>
        <taxon>Leptospirillum</taxon>
    </lineage>
</organism>
<protein>
    <submittedName>
        <fullName evidence="2">Ribonuclease HI family protein</fullName>
    </submittedName>
</protein>
<dbReference type="InterPro" id="IPR036397">
    <property type="entry name" value="RNaseH_sf"/>
</dbReference>
<dbReference type="InterPro" id="IPR012337">
    <property type="entry name" value="RNaseH-like_sf"/>
</dbReference>
<proteinExistence type="predicted"/>
<dbReference type="Gene3D" id="3.30.420.10">
    <property type="entry name" value="Ribonuclease H-like superfamily/Ribonuclease H"/>
    <property type="match status" value="1"/>
</dbReference>
<dbReference type="AlphaFoldDB" id="A0A7C3LRQ9"/>
<dbReference type="EMBL" id="DTMM01000077">
    <property type="protein sequence ID" value="HFT93040.1"/>
    <property type="molecule type" value="Genomic_DNA"/>
</dbReference>
<dbReference type="InterPro" id="IPR002156">
    <property type="entry name" value="RNaseH_domain"/>
</dbReference>
<evidence type="ECO:0000259" key="1">
    <source>
        <dbReference type="PROSITE" id="PS50879"/>
    </source>
</evidence>
<dbReference type="PROSITE" id="PS50879">
    <property type="entry name" value="RNASE_H_1"/>
    <property type="match status" value="1"/>
</dbReference>
<dbReference type="FunFam" id="3.30.420.10:FF:000076">
    <property type="entry name" value="RBR-type E3 ubiquitin transferase"/>
    <property type="match status" value="1"/>
</dbReference>
<dbReference type="PANTHER" id="PTHR48475:SF1">
    <property type="entry name" value="RNASE H TYPE-1 DOMAIN-CONTAINING PROTEIN"/>
    <property type="match status" value="1"/>
</dbReference>
<dbReference type="SUPFAM" id="SSF53098">
    <property type="entry name" value="Ribonuclease H-like"/>
    <property type="match status" value="1"/>
</dbReference>
<sequence>MILYCDGASRGNPGPSSIGYVLQEDDGKVVHSEGRVLHPGTNNQAEYQALLAGLLAARERGVRNLLVRADSELMIRQMTGRYKVRNPGLVVCYEQAQKLAREFDSIRFEHVPREKNVHADRLANEALDRSGKSA</sequence>
<dbReference type="Pfam" id="PF13456">
    <property type="entry name" value="RVT_3"/>
    <property type="match status" value="1"/>
</dbReference>
<dbReference type="CDD" id="cd09279">
    <property type="entry name" value="RNase_HI_like"/>
    <property type="match status" value="1"/>
</dbReference>